<evidence type="ECO:0000313" key="2">
    <source>
        <dbReference type="Proteomes" id="UP000297983"/>
    </source>
</evidence>
<evidence type="ECO:0000313" key="1">
    <source>
        <dbReference type="EMBL" id="TFD73605.1"/>
    </source>
</evidence>
<gene>
    <name evidence="1" type="ORF">E3T50_01340</name>
</gene>
<protein>
    <submittedName>
        <fullName evidence="1">Uncharacterized protein</fullName>
    </submittedName>
</protein>
<dbReference type="Proteomes" id="UP000297983">
    <property type="component" value="Unassembled WGS sequence"/>
</dbReference>
<name>A0A4R9B004_9MICO</name>
<comment type="caution">
    <text evidence="1">The sequence shown here is derived from an EMBL/GenBank/DDBJ whole genome shotgun (WGS) entry which is preliminary data.</text>
</comment>
<reference evidence="1 2" key="1">
    <citation type="submission" date="2019-03" db="EMBL/GenBank/DDBJ databases">
        <title>Genomics of glacier-inhabiting Cryobacterium strains.</title>
        <authorList>
            <person name="Liu Q."/>
            <person name="Xin Y.-H."/>
        </authorList>
    </citation>
    <scope>NUCLEOTIDE SEQUENCE [LARGE SCALE GENOMIC DNA]</scope>
    <source>
        <strain evidence="1 2">Hz16</strain>
    </source>
</reference>
<accession>A0A4R9B004</accession>
<organism evidence="1 2">
    <name type="scientific">Cryobacterium gelidum</name>
    <dbReference type="NCBI Taxonomy" id="1259164"/>
    <lineage>
        <taxon>Bacteria</taxon>
        <taxon>Bacillati</taxon>
        <taxon>Actinomycetota</taxon>
        <taxon>Actinomycetes</taxon>
        <taxon>Micrococcales</taxon>
        <taxon>Microbacteriaceae</taxon>
        <taxon>Cryobacterium</taxon>
    </lineage>
</organism>
<dbReference type="AlphaFoldDB" id="A0A4R9B004"/>
<sequence length="83" mass="8804">MVRTQILAGELGNIVVDVPPSGRYRARASMRHDSSAVHRLSAVDDTEERARADVSRQAMALTTGGTGALAPSSTIADAVELWL</sequence>
<dbReference type="RefSeq" id="WP_134550217.1">
    <property type="nucleotide sequence ID" value="NZ_SOHL01000003.1"/>
</dbReference>
<dbReference type="EMBL" id="SOHL01000003">
    <property type="protein sequence ID" value="TFD73605.1"/>
    <property type="molecule type" value="Genomic_DNA"/>
</dbReference>
<proteinExistence type="predicted"/>
<keyword evidence="2" id="KW-1185">Reference proteome</keyword>